<sequence>MGPGGPGGGRGGGGGGGGGRGGGGPGGWGGGPGGGPGGWGGGPGGPGGPGWGGPGGPGGPGWGPGGPGFYPGPGGFFGAFCNDICNVVSSCLSCLCCCWLFQAHAFTAINNLSWLPDPHFDRILIDGAWSQHTKQMGAAWVAVDSSGHVIVYKQYTFVALSALMIEVTACFQALKWCVQQHVTTISILTDCQVLIQKLRENGTEDWETMHMLSDIRALCNKFDYVCISKASRKAVKATHVAAKLASHRS</sequence>
<protein>
    <submittedName>
        <fullName evidence="1">Uncharacterized protein</fullName>
    </submittedName>
</protein>
<dbReference type="EMBL" id="CM045770">
    <property type="protein sequence ID" value="KAI7990433.1"/>
    <property type="molecule type" value="Genomic_DNA"/>
</dbReference>
<reference evidence="1 2" key="1">
    <citation type="journal article" date="2022" name="Plant J.">
        <title>Chromosome-level genome of Camellia lanceoleosa provides a valuable resource for understanding genome evolution and self-incompatibility.</title>
        <authorList>
            <person name="Gong W."/>
            <person name="Xiao S."/>
            <person name="Wang L."/>
            <person name="Liao Z."/>
            <person name="Chang Y."/>
            <person name="Mo W."/>
            <person name="Hu G."/>
            <person name="Li W."/>
            <person name="Zhao G."/>
            <person name="Zhu H."/>
            <person name="Hu X."/>
            <person name="Ji K."/>
            <person name="Xiang X."/>
            <person name="Song Q."/>
            <person name="Yuan D."/>
            <person name="Jin S."/>
            <person name="Zhang L."/>
        </authorList>
    </citation>
    <scope>NUCLEOTIDE SEQUENCE [LARGE SCALE GENOMIC DNA]</scope>
    <source>
        <strain evidence="1">SQ_2022a</strain>
    </source>
</reference>
<evidence type="ECO:0000313" key="2">
    <source>
        <dbReference type="Proteomes" id="UP001060215"/>
    </source>
</evidence>
<organism evidence="1 2">
    <name type="scientific">Camellia lanceoleosa</name>
    <dbReference type="NCBI Taxonomy" id="1840588"/>
    <lineage>
        <taxon>Eukaryota</taxon>
        <taxon>Viridiplantae</taxon>
        <taxon>Streptophyta</taxon>
        <taxon>Embryophyta</taxon>
        <taxon>Tracheophyta</taxon>
        <taxon>Spermatophyta</taxon>
        <taxon>Magnoliopsida</taxon>
        <taxon>eudicotyledons</taxon>
        <taxon>Gunneridae</taxon>
        <taxon>Pentapetalae</taxon>
        <taxon>asterids</taxon>
        <taxon>Ericales</taxon>
        <taxon>Theaceae</taxon>
        <taxon>Camellia</taxon>
    </lineage>
</organism>
<comment type="caution">
    <text evidence="1">The sequence shown here is derived from an EMBL/GenBank/DDBJ whole genome shotgun (WGS) entry which is preliminary data.</text>
</comment>
<evidence type="ECO:0000313" key="1">
    <source>
        <dbReference type="EMBL" id="KAI7990433.1"/>
    </source>
</evidence>
<dbReference type="Proteomes" id="UP001060215">
    <property type="component" value="Chromosome 13"/>
</dbReference>
<accession>A0ACC0FNP1</accession>
<name>A0ACC0FNP1_9ERIC</name>
<proteinExistence type="predicted"/>
<keyword evidence="2" id="KW-1185">Reference proteome</keyword>
<gene>
    <name evidence="1" type="ORF">LOK49_LG12G01189</name>
</gene>